<dbReference type="InterPro" id="IPR032788">
    <property type="entry name" value="AGL_central"/>
</dbReference>
<evidence type="ECO:0000259" key="3">
    <source>
        <dbReference type="Pfam" id="PF14701"/>
    </source>
</evidence>
<dbReference type="Pfam" id="PF14702">
    <property type="entry name" value="hGDE_central"/>
    <property type="match status" value="1"/>
</dbReference>
<evidence type="ECO:0000259" key="4">
    <source>
        <dbReference type="Pfam" id="PF14702"/>
    </source>
</evidence>
<dbReference type="SUPFAM" id="SSF48208">
    <property type="entry name" value="Six-hairpin glycosidases"/>
    <property type="match status" value="1"/>
</dbReference>
<dbReference type="EMBL" id="MCFG01000186">
    <property type="protein sequence ID" value="ORX79129.1"/>
    <property type="molecule type" value="Genomic_DNA"/>
</dbReference>
<evidence type="ECO:0000313" key="5">
    <source>
        <dbReference type="EMBL" id="ORX79129.1"/>
    </source>
</evidence>
<organism evidence="5 6">
    <name type="scientific">Anaeromyces robustus</name>
    <dbReference type="NCBI Taxonomy" id="1754192"/>
    <lineage>
        <taxon>Eukaryota</taxon>
        <taxon>Fungi</taxon>
        <taxon>Fungi incertae sedis</taxon>
        <taxon>Chytridiomycota</taxon>
        <taxon>Chytridiomycota incertae sedis</taxon>
        <taxon>Neocallimastigomycetes</taxon>
        <taxon>Neocallimastigales</taxon>
        <taxon>Neocallimastigaceae</taxon>
        <taxon>Anaeromyces</taxon>
    </lineage>
</organism>
<accession>A0A1Y1WZW8</accession>
<dbReference type="PANTHER" id="PTHR10569">
    <property type="entry name" value="GLYCOGEN DEBRANCHING ENZYME"/>
    <property type="match status" value="1"/>
</dbReference>
<dbReference type="InterPro" id="IPR008928">
    <property type="entry name" value="6-hairpin_glycosidase_sf"/>
</dbReference>
<feature type="domain" description="Glycogen debranching enzyme C-terminal" evidence="1">
    <location>
        <begin position="1182"/>
        <end position="1660"/>
    </location>
</feature>
<dbReference type="InterPro" id="IPR029436">
    <property type="entry name" value="AGL_euk_N"/>
</dbReference>
<dbReference type="InterPro" id="IPR017853">
    <property type="entry name" value="GH"/>
</dbReference>
<dbReference type="FunFam" id="3.20.20.80:FF:000070">
    <property type="entry name" value="GDB1p Glycogen debranching enzyme"/>
    <property type="match status" value="1"/>
</dbReference>
<reference evidence="5 6" key="1">
    <citation type="submission" date="2016-08" db="EMBL/GenBank/DDBJ databases">
        <title>A Parts List for Fungal Cellulosomes Revealed by Comparative Genomics.</title>
        <authorList>
            <consortium name="DOE Joint Genome Institute"/>
            <person name="Haitjema C.H."/>
            <person name="Gilmore S.P."/>
            <person name="Henske J.K."/>
            <person name="Solomon K.V."/>
            <person name="De Groot R."/>
            <person name="Kuo A."/>
            <person name="Mondo S.J."/>
            <person name="Salamov A.A."/>
            <person name="Labutti K."/>
            <person name="Zhao Z."/>
            <person name="Chiniquy J."/>
            <person name="Barry K."/>
            <person name="Brewer H.M."/>
            <person name="Purvine S.O."/>
            <person name="Wright A.T."/>
            <person name="Boxma B."/>
            <person name="Van Alen T."/>
            <person name="Hackstein J.H."/>
            <person name="Baker S.E."/>
            <person name="Grigoriev I.V."/>
            <person name="O'Malley M.A."/>
        </authorList>
    </citation>
    <scope>NUCLEOTIDE SEQUENCE [LARGE SCALE GENOMIC DNA]</scope>
    <source>
        <strain evidence="5 6">S4</strain>
    </source>
</reference>
<dbReference type="Proteomes" id="UP000193944">
    <property type="component" value="Unassembled WGS sequence"/>
</dbReference>
<comment type="caution">
    <text evidence="5">The sequence shown here is derived from an EMBL/GenBank/DDBJ whole genome shotgun (WGS) entry which is preliminary data.</text>
</comment>
<gene>
    <name evidence="5" type="ORF">BCR32DRAFT_281681</name>
</gene>
<dbReference type="OrthoDB" id="10248904at2759"/>
<proteinExistence type="predicted"/>
<evidence type="ECO:0000259" key="1">
    <source>
        <dbReference type="Pfam" id="PF06202"/>
    </source>
</evidence>
<dbReference type="SUPFAM" id="SSF51445">
    <property type="entry name" value="(Trans)glycosidases"/>
    <property type="match status" value="1"/>
</dbReference>
<dbReference type="InterPro" id="IPR032790">
    <property type="entry name" value="GDE_C"/>
</dbReference>
<dbReference type="CDD" id="cd11327">
    <property type="entry name" value="AmyAc_Glg_debranch_2"/>
    <property type="match status" value="1"/>
</dbReference>
<dbReference type="GO" id="GO:0004135">
    <property type="term" value="F:amylo-alpha-1,6-glucosidase activity"/>
    <property type="evidence" value="ECO:0007669"/>
    <property type="project" value="EnsemblFungi"/>
</dbReference>
<evidence type="ECO:0008006" key="7">
    <source>
        <dbReference type="Google" id="ProtNLM"/>
    </source>
</evidence>
<name>A0A1Y1WZW8_9FUNG</name>
<sequence length="1677" mass="191415">MPVTFALRLSDDGSPNGREKFVRLPPPTKTTPYTICFTLTAGCSSLHHAVLKTNYPNENEEFERDTFNSKPFVYDTVSDGYCEFPITRPGVFDYYVEYQDAKKNLCRSALTGTFLVDPRLYIRSASDPNKTVITPLDGIVIQTVVPKWLPVITKWLPYFKVSADTGYNMVHFVPLQKRGSSNSPYSIYDQLSIDDDVFDIKCSEHVKRKMLKQVLEIMRTDLGILSVTDVVWNHTAHNSEWLQEHPEAGYNLVNSPHLRPAYELDKSLIDFSEDITNVYGRSDIMKDEHDLNEIVQCYQTKVFPKLRLWEYFVMDTKTLLDQFRETIAKSTVSQTKSMYEGINIAAMPLKDRANLLKNDALYSIGNGVRFPKKIKTAIAIDFIYSLCKAQNIDYSNINYMCREYEKILNEINMEFYRTYDEDVAVIFQNIANRARYLRLAGHGPRLGRICREMPLVDVCFTVLPLNETTKKHHPDSLVLANNGWIWNADPLLDFAGPNSSAYLRREVIAWGDCVKLRYGQKRDDNPWLWDHMAEYTRTMAKLFHGFRIDNCHSTPIHLAQYLLDVGRRERPDLYVIAELFTGSEEKDILYVSKLGINSLIREAMNAWDSFELSRLAHRHGGQPAGSFTIDSNYFPHDLLGETDAIKNKIVIDLKGASPHALFMDCTHDNETPYQKRTAEDTLSNAAVVCMSNCACGSVRGYDEIVPELLNVVTEKRKYRIPDMEDGIIPAKSILQKLHTQLAQEGYSEIHVHHETNFISIHRKHPINHDGYLAIIRTAFRGDGDGDHEPINLRQTAVMLMESARLTVYASYPNQANLQPFPNQRTSSHVHQNSNQLYSKIRNIDQSKNSELITGLPSILEFSTKETKLCTVLEAKDHDSNKVTFIVVKPEEFKNGSVVLFRTWVLGNGINPRQSMGESPYRRTFGEREQRLLELRKLMAIEERSDAASMLVRLGLDFMSSGAKSWMEKDTKWPPGLLEAVNDLDAIDLNVVLYRSGPEEFDTIGYEIYEVPGYGALSYCGLQGFVSVLQPIARNNDLGHPLCGNLREGPWALDYTIGRLNKYMEYYPNLKKIHDWLSERLNLVKTLPADLIPKYFAIVMFSAYHACRHRALSLMTNLINKDLVTNRADNQSENCTSSLELFTHSLAMVSIQLYGRVKSTGLFPKDYTLNIPASCLNVKGNLPVPSLAAGLPHFSTCHMRCWGRDIFLSLRGIFILTGNYDAAKVHLIAFGSCLKHGLIPNLLDSGRRPRYNARDAVWYYCSAVHHYCTESPEGLDFLKTDVLRRFVPPKKYRRTESGKCPYTEGEAEDRDTDAFIEYTDPNCYKYRSSIAEILHEILERHACGIKFREWNAGTNLDHAMKSEGFNQSIETDLFGEDGKEPTGFVYGGNRWNCGTWMDKMGDSDRAGTKGTPSTPRDGCDIELIGIIKATLRWLIEVHEERPDLYPFTEFNVNGKKVTYKQWNDMIQNSFEKHFFIPVEKPDDEPLEQTKNIHRRGIYKDTYKSSLQYTDYQFRPNFTIAMVEAPELFEPEHAKQCLKLAKNILAGPLGIKTLDPNDWNYRGYYDNGNDSDDPTVAHGFNYHNGPEWVWVMGYFLRAYLKFMKDDPETINEVQKTITCHKEHILDTAISPFAGLPELTNANGSVCPGSCPTQAWSMATILEAVHDLVYLVNERGISPV</sequence>
<dbReference type="GO" id="GO:0004134">
    <property type="term" value="F:4-alpha-glucanotransferase activity"/>
    <property type="evidence" value="ECO:0007669"/>
    <property type="project" value="EnsemblFungi"/>
</dbReference>
<dbReference type="STRING" id="1754192.A0A1Y1WZW8"/>
<dbReference type="PANTHER" id="PTHR10569:SF2">
    <property type="entry name" value="GLYCOGEN DEBRANCHING ENZYME"/>
    <property type="match status" value="1"/>
</dbReference>
<dbReference type="Pfam" id="PF06202">
    <property type="entry name" value="GDE_C"/>
    <property type="match status" value="1"/>
</dbReference>
<evidence type="ECO:0000259" key="2">
    <source>
        <dbReference type="Pfam" id="PF14699"/>
    </source>
</evidence>
<feature type="domain" description="Eukaryotic glycogen debranching enzyme N-terminal" evidence="2">
    <location>
        <begin position="36"/>
        <end position="122"/>
    </location>
</feature>
<evidence type="ECO:0000313" key="6">
    <source>
        <dbReference type="Proteomes" id="UP000193944"/>
    </source>
</evidence>
<reference evidence="5 6" key="2">
    <citation type="submission" date="2016-08" db="EMBL/GenBank/DDBJ databases">
        <title>Pervasive Adenine N6-methylation of Active Genes in Fungi.</title>
        <authorList>
            <consortium name="DOE Joint Genome Institute"/>
            <person name="Mondo S.J."/>
            <person name="Dannebaum R.O."/>
            <person name="Kuo R.C."/>
            <person name="Labutti K."/>
            <person name="Haridas S."/>
            <person name="Kuo A."/>
            <person name="Salamov A."/>
            <person name="Ahrendt S.R."/>
            <person name="Lipzen A."/>
            <person name="Sullivan W."/>
            <person name="Andreopoulos W.B."/>
            <person name="Clum A."/>
            <person name="Lindquist E."/>
            <person name="Daum C."/>
            <person name="Ramamoorthy G.K."/>
            <person name="Gryganskyi A."/>
            <person name="Culley D."/>
            <person name="Magnuson J.K."/>
            <person name="James T.Y."/>
            <person name="O'Malley M.A."/>
            <person name="Stajich J.E."/>
            <person name="Spatafora J.W."/>
            <person name="Visel A."/>
            <person name="Grigoriev I.V."/>
        </authorList>
    </citation>
    <scope>NUCLEOTIDE SEQUENCE [LARGE SCALE GENOMIC DNA]</scope>
    <source>
        <strain evidence="5 6">S4</strain>
    </source>
</reference>
<dbReference type="Gene3D" id="3.20.20.80">
    <property type="entry name" value="Glycosidases"/>
    <property type="match status" value="2"/>
</dbReference>
<keyword evidence="6" id="KW-1185">Reference proteome</keyword>
<protein>
    <recommendedName>
        <fullName evidence="7">4-alpha-glucanotransferase</fullName>
    </recommendedName>
</protein>
<dbReference type="FunFam" id="3.20.20.80:FF:000242">
    <property type="entry name" value="Glycogen debranching enzyme Gdb1, putative"/>
    <property type="match status" value="1"/>
</dbReference>
<dbReference type="InterPro" id="IPR032792">
    <property type="entry name" value="AGL_glucanoTrfase"/>
</dbReference>
<feature type="domain" description="Glycogen debranching enzyme glucanotransferase" evidence="3">
    <location>
        <begin position="135"/>
        <end position="574"/>
    </location>
</feature>
<dbReference type="InterPro" id="IPR010401">
    <property type="entry name" value="AGL/Gdb1"/>
</dbReference>
<dbReference type="Pfam" id="PF14701">
    <property type="entry name" value="hDGE_amylase"/>
    <property type="match status" value="1"/>
</dbReference>
<dbReference type="GO" id="GO:0005980">
    <property type="term" value="P:glycogen catabolic process"/>
    <property type="evidence" value="ECO:0007669"/>
    <property type="project" value="EnsemblFungi"/>
</dbReference>
<dbReference type="Pfam" id="PF14699">
    <property type="entry name" value="hGDE_N"/>
    <property type="match status" value="1"/>
</dbReference>
<feature type="domain" description="Glycogen debranching enzyme central" evidence="4">
    <location>
        <begin position="726"/>
        <end position="1059"/>
    </location>
</feature>